<organism evidence="1 2">
    <name type="scientific">Lepraria neglecta</name>
    <dbReference type="NCBI Taxonomy" id="209136"/>
    <lineage>
        <taxon>Eukaryota</taxon>
        <taxon>Fungi</taxon>
        <taxon>Dikarya</taxon>
        <taxon>Ascomycota</taxon>
        <taxon>Pezizomycotina</taxon>
        <taxon>Lecanoromycetes</taxon>
        <taxon>OSLEUM clade</taxon>
        <taxon>Lecanoromycetidae</taxon>
        <taxon>Lecanorales</taxon>
        <taxon>Lecanorineae</taxon>
        <taxon>Stereocaulaceae</taxon>
        <taxon>Lepraria</taxon>
    </lineage>
</organism>
<reference evidence="1" key="1">
    <citation type="submission" date="2022-11" db="EMBL/GenBank/DDBJ databases">
        <title>Chromosomal genome sequence assembly and mating type (MAT) locus characterization of the leprose asexual lichenized fungus Lepraria neglecta (Nyl.) Erichsen.</title>
        <authorList>
            <person name="Allen J.L."/>
            <person name="Pfeffer B."/>
        </authorList>
    </citation>
    <scope>NUCLEOTIDE SEQUENCE</scope>
    <source>
        <strain evidence="1">Allen 5258</strain>
    </source>
</reference>
<sequence>MITEIVTFQLKGSASLSDPSSPASKSMQEFLASELAAYGAHSAYYGQFIEKPETAIIFVNWDSIDDHKAFMSSPTYEAHVNRMRTLLEDEKTVKVLHVPFGPSDNPASALGANSKVGATEVVFFYFPSTLTTTDKDAIMSSIDKMRPVIERSESLSVYDGWAVEEEVPNPGPDAGEGEKNKVYVNVVGWVDVEAHMQFQGSEDFQQNIHHLLGIKELKHTELYHVKLHAV</sequence>
<protein>
    <recommendedName>
        <fullName evidence="3">ABM domain-containing protein</fullName>
    </recommendedName>
</protein>
<dbReference type="EMBL" id="JASNWA010000011">
    <property type="protein sequence ID" value="KAK3166672.1"/>
    <property type="molecule type" value="Genomic_DNA"/>
</dbReference>
<evidence type="ECO:0000313" key="2">
    <source>
        <dbReference type="Proteomes" id="UP001276659"/>
    </source>
</evidence>
<keyword evidence="2" id="KW-1185">Reference proteome</keyword>
<dbReference type="AlphaFoldDB" id="A0AAD9YYM4"/>
<dbReference type="InterPro" id="IPR011008">
    <property type="entry name" value="Dimeric_a/b-barrel"/>
</dbReference>
<dbReference type="Proteomes" id="UP001276659">
    <property type="component" value="Unassembled WGS sequence"/>
</dbReference>
<dbReference type="Gene3D" id="3.30.70.100">
    <property type="match status" value="2"/>
</dbReference>
<evidence type="ECO:0000313" key="1">
    <source>
        <dbReference type="EMBL" id="KAK3166672.1"/>
    </source>
</evidence>
<name>A0AAD9YYM4_9LECA</name>
<accession>A0AAD9YYM4</accession>
<dbReference type="SUPFAM" id="SSF54909">
    <property type="entry name" value="Dimeric alpha+beta barrel"/>
    <property type="match status" value="1"/>
</dbReference>
<gene>
    <name evidence="1" type="ORF">OEA41_009797</name>
</gene>
<comment type="caution">
    <text evidence="1">The sequence shown here is derived from an EMBL/GenBank/DDBJ whole genome shotgun (WGS) entry which is preliminary data.</text>
</comment>
<proteinExistence type="predicted"/>
<evidence type="ECO:0008006" key="3">
    <source>
        <dbReference type="Google" id="ProtNLM"/>
    </source>
</evidence>